<evidence type="ECO:0000313" key="2">
    <source>
        <dbReference type="EMBL" id="GAI75190.1"/>
    </source>
</evidence>
<proteinExistence type="predicted"/>
<dbReference type="AlphaFoldDB" id="X1SIF7"/>
<dbReference type="EMBL" id="BARW01006393">
    <property type="protein sequence ID" value="GAI75190.1"/>
    <property type="molecule type" value="Genomic_DNA"/>
</dbReference>
<accession>X1SIF7</accession>
<feature type="compositionally biased region" description="Basic and acidic residues" evidence="1">
    <location>
        <begin position="80"/>
        <end position="91"/>
    </location>
</feature>
<feature type="compositionally biased region" description="Basic and acidic residues" evidence="1">
    <location>
        <begin position="56"/>
        <end position="65"/>
    </location>
</feature>
<protein>
    <submittedName>
        <fullName evidence="2">Uncharacterized protein</fullName>
    </submittedName>
</protein>
<comment type="caution">
    <text evidence="2">The sequence shown here is derived from an EMBL/GenBank/DDBJ whole genome shotgun (WGS) entry which is preliminary data.</text>
</comment>
<evidence type="ECO:0000256" key="1">
    <source>
        <dbReference type="SAM" id="MobiDB-lite"/>
    </source>
</evidence>
<name>X1SIF7_9ZZZZ</name>
<gene>
    <name evidence="2" type="ORF">S12H4_13421</name>
</gene>
<feature type="region of interest" description="Disordered" evidence="1">
    <location>
        <begin position="56"/>
        <end position="110"/>
    </location>
</feature>
<organism evidence="2">
    <name type="scientific">marine sediment metagenome</name>
    <dbReference type="NCBI Taxonomy" id="412755"/>
    <lineage>
        <taxon>unclassified sequences</taxon>
        <taxon>metagenomes</taxon>
        <taxon>ecological metagenomes</taxon>
    </lineage>
</organism>
<feature type="compositionally biased region" description="Basic and acidic residues" evidence="1">
    <location>
        <begin position="99"/>
        <end position="110"/>
    </location>
</feature>
<reference evidence="2" key="1">
    <citation type="journal article" date="2014" name="Front. Microbiol.">
        <title>High frequency of phylogenetically diverse reductive dehalogenase-homologous genes in deep subseafloor sedimentary metagenomes.</title>
        <authorList>
            <person name="Kawai M."/>
            <person name="Futagami T."/>
            <person name="Toyoda A."/>
            <person name="Takaki Y."/>
            <person name="Nishi S."/>
            <person name="Hori S."/>
            <person name="Arai W."/>
            <person name="Tsubouchi T."/>
            <person name="Morono Y."/>
            <person name="Uchiyama I."/>
            <person name="Ito T."/>
            <person name="Fujiyama A."/>
            <person name="Inagaki F."/>
            <person name="Takami H."/>
        </authorList>
    </citation>
    <scope>NUCLEOTIDE SEQUENCE</scope>
    <source>
        <strain evidence="2">Expedition CK06-06</strain>
    </source>
</reference>
<sequence length="110" mass="12306">MGQEFIFNDLSFTPCLFIPQGDDDYMAGLKAKIFFPHVCKLPVDDYCSDDQCNRDGKLKKDKDIPEQAVGGSRLQPALQHTDRIKGREVKGRVASGNNPDKHCKHDKAQG</sequence>